<organism evidence="3 4">
    <name type="scientific">Geotrypetes seraphini</name>
    <name type="common">Gaboon caecilian</name>
    <name type="synonym">Caecilia seraphini</name>
    <dbReference type="NCBI Taxonomy" id="260995"/>
    <lineage>
        <taxon>Eukaryota</taxon>
        <taxon>Metazoa</taxon>
        <taxon>Chordata</taxon>
        <taxon>Craniata</taxon>
        <taxon>Vertebrata</taxon>
        <taxon>Euteleostomi</taxon>
        <taxon>Amphibia</taxon>
        <taxon>Gymnophiona</taxon>
        <taxon>Geotrypetes</taxon>
    </lineage>
</organism>
<evidence type="ECO:0000256" key="2">
    <source>
        <dbReference type="SAM" id="MobiDB-lite"/>
    </source>
</evidence>
<keyword evidence="1" id="KW-0175">Coiled coil</keyword>
<sequence>MEDLRKRGRLLRRVEPAFIQKMRDELHAQAAQAPPIAPPGCAATEAGLVAWEKEEEKSEEEEEEEGIWVEEEEEAEISPGHAHLASPVTSTGHTQPLFLHSSAPHGSHEPPQKQLDQPREGVSKSLEEEHGLLPPPLPSPIHQAVAQSVPVRGAAPVRGVPAPAPASGILGILERIGMRLEAMDRRLTTLERRMERLEHGQGCIIATLGHASN</sequence>
<dbReference type="RefSeq" id="XP_033791403.1">
    <property type="nucleotide sequence ID" value="XM_033935512.1"/>
</dbReference>
<dbReference type="KEGG" id="gsh:117356378"/>
<evidence type="ECO:0000256" key="1">
    <source>
        <dbReference type="SAM" id="Coils"/>
    </source>
</evidence>
<accession>A0A6P8QUW7</accession>
<gene>
    <name evidence="4" type="primary">LOC117356378</name>
</gene>
<dbReference type="GeneID" id="117356378"/>
<reference evidence="4" key="1">
    <citation type="submission" date="2025-08" db="UniProtKB">
        <authorList>
            <consortium name="RefSeq"/>
        </authorList>
    </citation>
    <scope>IDENTIFICATION</scope>
</reference>
<evidence type="ECO:0000313" key="3">
    <source>
        <dbReference type="Proteomes" id="UP000515159"/>
    </source>
</evidence>
<feature type="region of interest" description="Disordered" evidence="2">
    <location>
        <begin position="52"/>
        <end position="141"/>
    </location>
</feature>
<feature type="coiled-coil region" evidence="1">
    <location>
        <begin position="173"/>
        <end position="200"/>
    </location>
</feature>
<feature type="compositionally biased region" description="Basic and acidic residues" evidence="2">
    <location>
        <begin position="106"/>
        <end position="131"/>
    </location>
</feature>
<dbReference type="InParanoid" id="A0A6P8QUW7"/>
<name>A0A6P8QUW7_GEOSA</name>
<feature type="compositionally biased region" description="Acidic residues" evidence="2">
    <location>
        <begin position="57"/>
        <end position="76"/>
    </location>
</feature>
<keyword evidence="3" id="KW-1185">Reference proteome</keyword>
<dbReference type="AlphaFoldDB" id="A0A6P8QUW7"/>
<proteinExistence type="predicted"/>
<dbReference type="Proteomes" id="UP000515159">
    <property type="component" value="Chromosome 3"/>
</dbReference>
<protein>
    <submittedName>
        <fullName evidence="4">Uncharacterized protein LOC117356378</fullName>
    </submittedName>
</protein>
<evidence type="ECO:0000313" key="4">
    <source>
        <dbReference type="RefSeq" id="XP_033791403.1"/>
    </source>
</evidence>